<reference evidence="1 2" key="1">
    <citation type="journal article" date="2019" name="Commun. Biol.">
        <title>The bagworm genome reveals a unique fibroin gene that provides high tensile strength.</title>
        <authorList>
            <person name="Kono N."/>
            <person name="Nakamura H."/>
            <person name="Ohtoshi R."/>
            <person name="Tomita M."/>
            <person name="Numata K."/>
            <person name="Arakawa K."/>
        </authorList>
    </citation>
    <scope>NUCLEOTIDE SEQUENCE [LARGE SCALE GENOMIC DNA]</scope>
</reference>
<comment type="caution">
    <text evidence="1">The sequence shown here is derived from an EMBL/GenBank/DDBJ whole genome shotgun (WGS) entry which is preliminary data.</text>
</comment>
<evidence type="ECO:0000313" key="1">
    <source>
        <dbReference type="EMBL" id="GBP29088.1"/>
    </source>
</evidence>
<dbReference type="OrthoDB" id="416437at2759"/>
<gene>
    <name evidence="1" type="ORF">EVAR_10904_1</name>
</gene>
<organism evidence="1 2">
    <name type="scientific">Eumeta variegata</name>
    <name type="common">Bagworm moth</name>
    <name type="synonym">Eumeta japonica</name>
    <dbReference type="NCBI Taxonomy" id="151549"/>
    <lineage>
        <taxon>Eukaryota</taxon>
        <taxon>Metazoa</taxon>
        <taxon>Ecdysozoa</taxon>
        <taxon>Arthropoda</taxon>
        <taxon>Hexapoda</taxon>
        <taxon>Insecta</taxon>
        <taxon>Pterygota</taxon>
        <taxon>Neoptera</taxon>
        <taxon>Endopterygota</taxon>
        <taxon>Lepidoptera</taxon>
        <taxon>Glossata</taxon>
        <taxon>Ditrysia</taxon>
        <taxon>Tineoidea</taxon>
        <taxon>Psychidae</taxon>
        <taxon>Oiketicinae</taxon>
        <taxon>Eumeta</taxon>
    </lineage>
</organism>
<accession>A0A4C1URK9</accession>
<protein>
    <submittedName>
        <fullName evidence="1">Uncharacterized protein</fullName>
    </submittedName>
</protein>
<evidence type="ECO:0000313" key="2">
    <source>
        <dbReference type="Proteomes" id="UP000299102"/>
    </source>
</evidence>
<keyword evidence="2" id="KW-1185">Reference proteome</keyword>
<dbReference type="AlphaFoldDB" id="A0A4C1URK9"/>
<name>A0A4C1URK9_EUMVA</name>
<dbReference type="EMBL" id="BGZK01000215">
    <property type="protein sequence ID" value="GBP29088.1"/>
    <property type="molecule type" value="Genomic_DNA"/>
</dbReference>
<dbReference type="Proteomes" id="UP000299102">
    <property type="component" value="Unassembled WGS sequence"/>
</dbReference>
<proteinExistence type="predicted"/>
<sequence>MLGCNININHGLVDDAMGMIRNIEWPALHRDQLEMIEIPEAVFLEFGDSRHWSEDQWLERRIQTTRFRIRFWSHSRLNEFLILVKVYHSRCALYFFPRIRPSSSYWRRRSSAQNLR</sequence>